<dbReference type="GO" id="GO:0005886">
    <property type="term" value="C:plasma membrane"/>
    <property type="evidence" value="ECO:0007669"/>
    <property type="project" value="TreeGrafter"/>
</dbReference>
<evidence type="ECO:0000259" key="12">
    <source>
        <dbReference type="PROSITE" id="PS50106"/>
    </source>
</evidence>
<dbReference type="CDD" id="cd06751">
    <property type="entry name" value="PDZ3_PDZD7-like"/>
    <property type="match status" value="1"/>
</dbReference>
<dbReference type="FunCoup" id="A0A6P7YCN4">
    <property type="interactions" value="25"/>
</dbReference>
<dbReference type="GO" id="GO:0007605">
    <property type="term" value="P:sensory perception of sound"/>
    <property type="evidence" value="ECO:0007669"/>
    <property type="project" value="TreeGrafter"/>
</dbReference>
<evidence type="ECO:0000256" key="7">
    <source>
        <dbReference type="ARBA" id="ARBA00023273"/>
    </source>
</evidence>
<dbReference type="Proteomes" id="UP000515156">
    <property type="component" value="Chromosome 5"/>
</dbReference>
<keyword evidence="5" id="KW-0969">Cilium</keyword>
<reference evidence="14" key="1">
    <citation type="submission" date="2025-08" db="UniProtKB">
        <authorList>
            <consortium name="RefSeq"/>
        </authorList>
    </citation>
    <scope>IDENTIFICATION</scope>
</reference>
<evidence type="ECO:0000256" key="6">
    <source>
        <dbReference type="ARBA" id="ARBA00023242"/>
    </source>
</evidence>
<dbReference type="CDD" id="cd10833">
    <property type="entry name" value="PDZ1_PDZD7-like"/>
    <property type="match status" value="1"/>
</dbReference>
<dbReference type="GeneID" id="115471060"/>
<gene>
    <name evidence="14" type="primary">PDZD7</name>
</gene>
<dbReference type="CDD" id="cd07358">
    <property type="entry name" value="HN_PDZD7_like"/>
    <property type="match status" value="1"/>
</dbReference>
<feature type="compositionally biased region" description="Polar residues" evidence="11">
    <location>
        <begin position="484"/>
        <end position="494"/>
    </location>
</feature>
<evidence type="ECO:0000256" key="10">
    <source>
        <dbReference type="ARBA" id="ARBA00072728"/>
    </source>
</evidence>
<evidence type="ECO:0000256" key="8">
    <source>
        <dbReference type="ARBA" id="ARBA00053229"/>
    </source>
</evidence>
<feature type="compositionally biased region" description="Polar residues" evidence="11">
    <location>
        <begin position="428"/>
        <end position="439"/>
    </location>
</feature>
<dbReference type="InterPro" id="IPR042786">
    <property type="entry name" value="PDZD7_HN-like"/>
</dbReference>
<evidence type="ECO:0000256" key="2">
    <source>
        <dbReference type="ARBA" id="ARBA00004138"/>
    </source>
</evidence>
<evidence type="ECO:0000256" key="1">
    <source>
        <dbReference type="ARBA" id="ARBA00004123"/>
    </source>
</evidence>
<dbReference type="AlphaFoldDB" id="A0A6P7YCN4"/>
<dbReference type="FunFam" id="2.30.42.10:FF:000171">
    <property type="entry name" value="PDZ domain containing 7"/>
    <property type="match status" value="1"/>
</dbReference>
<feature type="compositionally biased region" description="Basic residues" evidence="11">
    <location>
        <begin position="470"/>
        <end position="479"/>
    </location>
</feature>
<keyword evidence="13" id="KW-1185">Reference proteome</keyword>
<evidence type="ECO:0000256" key="3">
    <source>
        <dbReference type="ARBA" id="ARBA00004645"/>
    </source>
</evidence>
<dbReference type="FunFam" id="1.20.1160.20:FF:000007">
    <property type="entry name" value="PDZ domain containing 7"/>
    <property type="match status" value="1"/>
</dbReference>
<evidence type="ECO:0000313" key="13">
    <source>
        <dbReference type="Proteomes" id="UP000515156"/>
    </source>
</evidence>
<comment type="subunit">
    <text evidence="9">Homodimerizes (via PDZ2 domain). Component of USH2 complex, composed of ADGRV1, PDZD7, USH2A and WHRN. Interacts (via PDZ domains) with WHRN; the interaction is direct. Interacts with USH1G. Interacts with ADGRV1 (via the cytoplasmic region). Interacts with USH2A (via the cytoplasmic region). Interacts with MYO7A (via MyTH4-FERM domains).</text>
</comment>
<dbReference type="RefSeq" id="XP_030060589.1">
    <property type="nucleotide sequence ID" value="XM_030204729.1"/>
</dbReference>
<dbReference type="PANTHER" id="PTHR23116">
    <property type="entry name" value="PDZ DOMAIN CONTAINING WHIRLIN AND HARMONIN-RELATED"/>
    <property type="match status" value="1"/>
</dbReference>
<dbReference type="SUPFAM" id="SSF50156">
    <property type="entry name" value="PDZ domain-like"/>
    <property type="match status" value="3"/>
</dbReference>
<dbReference type="GO" id="GO:0060088">
    <property type="term" value="P:auditory receptor cell stereocilium organization"/>
    <property type="evidence" value="ECO:0007669"/>
    <property type="project" value="TreeGrafter"/>
</dbReference>
<dbReference type="FunFam" id="2.30.42.10:FF:000090">
    <property type="entry name" value="PDZ domain containing 7"/>
    <property type="match status" value="1"/>
</dbReference>
<protein>
    <recommendedName>
        <fullName evidence="10">PDZ domain-containing protein 7</fullName>
    </recommendedName>
</protein>
<evidence type="ECO:0000256" key="5">
    <source>
        <dbReference type="ARBA" id="ARBA00023069"/>
    </source>
</evidence>
<accession>A0A6P7YCN4</accession>
<sequence>MAHAFNTVRKEATTSTSSPYFRNSAGDVNASTRHLVRKQNRQINGHPRGLRASSPMGRVILINSPLEASSDESDSILAVTVDKSPDGKLGFSVRGGSEHGLGIFVSKVEQGSSAEQAGLSVGDKITEVNSISLESITMGSAVKVLTGNNRLRMMVRRMGKVPGIKFSREKTTWVDILNRRLIVEKGRSTPSESVSDYGVRRIVHLYTTSDDYCLGFNIRGGKEFGLGLFVSKVDPGGLAEQNGIKVGDQVLAANGVNFEDISHSKAVEVLKGQTHIMLTIKETGMYPAYKEMVAEYCWLNKLTNGQLQQLSQASETSSSISSYSSGTPYSSMNGFHQALVSSTAEFEGGMVDVCISTEDALQEGLLDRAETAIQTDLQLPPAGPLDLDAVQKSGRFTPESQRTVRPTVLLKDTAIRSESFKDSPPTMKESQPSNGEVSNFGSLKTSLLLALSKPTKPIKRSQSYLTVWEHKKKRKKEKHKASDGENTIQRSKTFMNLFFKGSSASGKKETETAEAKRRSKSPSSSDTEKDNTSQKFSIRNLKRDKDRSCSFFIFSAHKDSSRNSSQHNGSPQDSMEDRLAATENMARRLLTEDEVSAILRHCRRYVQDGGVEDLVRPLLAILDRPEKLLLLRDIRYVIAAADLGRFDSIVTPVELEAYEVLKSRAVTSAALRPTRHDTPPKRHLITPVPDSQGGFHLKPADDSLNETNLLKAEMERLKVSDSKLSKRTHSKNYTPLEDVPVDAYALQSPPFQAAATGLTRPNWLLTESLKTFKLSESSKTPKLQQATTQSVQDEEGSLRATENGGDAHDKGKPGTPKSTRKTPHAKSKKSRPPLSQIFEGSIPCQWSTQEVQLLPVTWVIKSDEPSQTCHSKRGEEVYELTTVTVSKQRQSLGISVSGGIESKVQPVVKVEHVFPGGAAFMSGHLKAGYELVSVDGESLQNITHQRAVDIIRQAYSNKAKEPMEFVVKVPKAATEWMEQHFLLLFKASDSNQNQPLLAYDSQGGFHLKPADDSLNETNLLKAEMERLKVSDSKLSKRTHSKNYTPLEDVPVDAYALQSPPFQAAATGLTRPNWLLTESLKTFKLSESSKTPKLQQSYNPAGYELVSVDGESLQNITHQRAVDIIRQAYSNKAKEPMEFVVKVPKAATEWMEQHFLLLFKASDSNQNQPLLAYGAICK</sequence>
<evidence type="ECO:0000256" key="4">
    <source>
        <dbReference type="ARBA" id="ARBA00022737"/>
    </source>
</evidence>
<organism evidence="13 14">
    <name type="scientific">Microcaecilia unicolor</name>
    <dbReference type="NCBI Taxonomy" id="1415580"/>
    <lineage>
        <taxon>Eukaryota</taxon>
        <taxon>Metazoa</taxon>
        <taxon>Chordata</taxon>
        <taxon>Craniata</taxon>
        <taxon>Vertebrata</taxon>
        <taxon>Euteleostomi</taxon>
        <taxon>Amphibia</taxon>
        <taxon>Gymnophiona</taxon>
        <taxon>Siphonopidae</taxon>
        <taxon>Microcaecilia</taxon>
    </lineage>
</organism>
<comment type="subcellular location">
    <subcellularLocation>
        <location evidence="2">Cell projection</location>
        <location evidence="2">Cilium</location>
    </subcellularLocation>
    <subcellularLocation>
        <location evidence="3">Cell projection</location>
        <location evidence="3">Stereocilium</location>
    </subcellularLocation>
    <subcellularLocation>
        <location evidence="1">Nucleus</location>
    </subcellularLocation>
</comment>
<evidence type="ECO:0000313" key="14">
    <source>
        <dbReference type="RefSeq" id="XP_030060589.1"/>
    </source>
</evidence>
<keyword evidence="7" id="KW-0966">Cell projection</keyword>
<dbReference type="InterPro" id="IPR001478">
    <property type="entry name" value="PDZ"/>
</dbReference>
<feature type="region of interest" description="Disordered" evidence="11">
    <location>
        <begin position="469"/>
        <end position="539"/>
    </location>
</feature>
<proteinExistence type="predicted"/>
<comment type="function">
    <text evidence="8">In cochlear developing hair cells, essential in organizing the USH2 complex at stereocilia ankle links. Blocks inhibition of adenylate cyclase activity mediated by ADGRV1.</text>
</comment>
<dbReference type="InterPro" id="IPR051844">
    <property type="entry name" value="USH2_Complex_Protein"/>
</dbReference>
<dbReference type="GO" id="GO:0005929">
    <property type="term" value="C:cilium"/>
    <property type="evidence" value="ECO:0007669"/>
    <property type="project" value="UniProtKB-SubCell"/>
</dbReference>
<feature type="domain" description="PDZ" evidence="12">
    <location>
        <begin position="202"/>
        <end position="271"/>
    </location>
</feature>
<dbReference type="InParanoid" id="A0A6P7YCN4"/>
<feature type="domain" description="PDZ" evidence="12">
    <location>
        <begin position="78"/>
        <end position="145"/>
    </location>
</feature>
<keyword evidence="4" id="KW-0677">Repeat</keyword>
<dbReference type="InterPro" id="IPR036034">
    <property type="entry name" value="PDZ_sf"/>
</dbReference>
<dbReference type="FunFam" id="2.30.42.10:FF:000092">
    <property type="entry name" value="PDZ domain containing 7"/>
    <property type="match status" value="1"/>
</dbReference>
<dbReference type="PANTHER" id="PTHR23116:SF29">
    <property type="entry name" value="PDZ DOMAIN-CONTAINING PROTEIN 7"/>
    <property type="match status" value="1"/>
</dbReference>
<dbReference type="Gene3D" id="2.30.42.10">
    <property type="match status" value="4"/>
</dbReference>
<feature type="compositionally biased region" description="Basic and acidic residues" evidence="11">
    <location>
        <begin position="506"/>
        <end position="516"/>
    </location>
</feature>
<feature type="compositionally biased region" description="Basic residues" evidence="11">
    <location>
        <begin position="818"/>
        <end position="831"/>
    </location>
</feature>
<dbReference type="CDD" id="cd10834">
    <property type="entry name" value="PDZ2_PDZD7-like"/>
    <property type="match status" value="1"/>
</dbReference>
<feature type="region of interest" description="Disordered" evidence="11">
    <location>
        <begin position="775"/>
        <end position="834"/>
    </location>
</feature>
<dbReference type="GO" id="GO:0002142">
    <property type="term" value="C:stereocilia ankle link complex"/>
    <property type="evidence" value="ECO:0007669"/>
    <property type="project" value="TreeGrafter"/>
</dbReference>
<feature type="domain" description="PDZ" evidence="12">
    <location>
        <begin position="882"/>
        <end position="954"/>
    </location>
</feature>
<keyword evidence="6" id="KW-0539">Nucleus</keyword>
<dbReference type="PROSITE" id="PS50106">
    <property type="entry name" value="PDZ"/>
    <property type="match status" value="3"/>
</dbReference>
<dbReference type="KEGG" id="muo:115471060"/>
<feature type="region of interest" description="Disordered" evidence="11">
    <location>
        <begin position="415"/>
        <end position="439"/>
    </location>
</feature>
<dbReference type="GO" id="GO:0005634">
    <property type="term" value="C:nucleus"/>
    <property type="evidence" value="ECO:0007669"/>
    <property type="project" value="UniProtKB-SubCell"/>
</dbReference>
<dbReference type="CTD" id="79955"/>
<feature type="region of interest" description="Disordered" evidence="11">
    <location>
        <begin position="1"/>
        <end position="33"/>
    </location>
</feature>
<dbReference type="GO" id="GO:0032426">
    <property type="term" value="C:stereocilium tip"/>
    <property type="evidence" value="ECO:0007669"/>
    <property type="project" value="TreeGrafter"/>
</dbReference>
<dbReference type="SMART" id="SM00228">
    <property type="entry name" value="PDZ"/>
    <property type="match status" value="3"/>
</dbReference>
<feature type="compositionally biased region" description="Polar residues" evidence="11">
    <location>
        <begin position="775"/>
        <end position="791"/>
    </location>
</feature>
<dbReference type="Gene3D" id="1.20.1160.20">
    <property type="match status" value="1"/>
</dbReference>
<evidence type="ECO:0000256" key="9">
    <source>
        <dbReference type="ARBA" id="ARBA00064533"/>
    </source>
</evidence>
<name>A0A6P7YCN4_9AMPH</name>
<dbReference type="Pfam" id="PF00595">
    <property type="entry name" value="PDZ"/>
    <property type="match status" value="3"/>
</dbReference>
<evidence type="ECO:0000256" key="11">
    <source>
        <dbReference type="SAM" id="MobiDB-lite"/>
    </source>
</evidence>
<feature type="region of interest" description="Disordered" evidence="11">
    <location>
        <begin position="673"/>
        <end position="692"/>
    </location>
</feature>
<dbReference type="CDD" id="cd00136">
    <property type="entry name" value="PDZ_canonical"/>
    <property type="match status" value="1"/>
</dbReference>
<dbReference type="OrthoDB" id="10029564at2759"/>